<organism evidence="1 2">
    <name type="scientific">Rhizobium metallidurans</name>
    <dbReference type="NCBI Taxonomy" id="1265931"/>
    <lineage>
        <taxon>Bacteria</taxon>
        <taxon>Pseudomonadati</taxon>
        <taxon>Pseudomonadota</taxon>
        <taxon>Alphaproteobacteria</taxon>
        <taxon>Hyphomicrobiales</taxon>
        <taxon>Rhizobiaceae</taxon>
        <taxon>Rhizobium/Agrobacterium group</taxon>
        <taxon>Rhizobium</taxon>
    </lineage>
</organism>
<dbReference type="Proteomes" id="UP000582090">
    <property type="component" value="Unassembled WGS sequence"/>
</dbReference>
<dbReference type="AlphaFoldDB" id="A0A7W6CVU0"/>
<gene>
    <name evidence="1" type="ORF">GGQ67_004866</name>
</gene>
<proteinExistence type="predicted"/>
<reference evidence="1 2" key="1">
    <citation type="submission" date="2020-08" db="EMBL/GenBank/DDBJ databases">
        <title>Genomic Encyclopedia of Type Strains, Phase IV (KMG-IV): sequencing the most valuable type-strain genomes for metagenomic binning, comparative biology and taxonomic classification.</title>
        <authorList>
            <person name="Goeker M."/>
        </authorList>
    </citation>
    <scope>NUCLEOTIDE SEQUENCE [LARGE SCALE GENOMIC DNA]</scope>
    <source>
        <strain evidence="1 2">DSM 26575</strain>
    </source>
</reference>
<comment type="caution">
    <text evidence="1">The sequence shown here is derived from an EMBL/GenBank/DDBJ whole genome shotgun (WGS) entry which is preliminary data.</text>
</comment>
<protein>
    <submittedName>
        <fullName evidence="1">Uncharacterized protein</fullName>
    </submittedName>
</protein>
<dbReference type="RefSeq" id="WP_210279775.1">
    <property type="nucleotide sequence ID" value="NZ_JACIDW010000034.1"/>
</dbReference>
<evidence type="ECO:0000313" key="2">
    <source>
        <dbReference type="Proteomes" id="UP000582090"/>
    </source>
</evidence>
<accession>A0A7W6CVU0</accession>
<dbReference type="EMBL" id="JACIDW010000034">
    <property type="protein sequence ID" value="MBB3967169.1"/>
    <property type="molecule type" value="Genomic_DNA"/>
</dbReference>
<evidence type="ECO:0000313" key="1">
    <source>
        <dbReference type="EMBL" id="MBB3967169.1"/>
    </source>
</evidence>
<name>A0A7W6CVU0_9HYPH</name>
<sequence length="154" mass="17022">MDVSFVAEILRRETSPDNVYTILLQAHRGGKDPLMLALAYRDLPDIDAVTPLNEDDFACLAAIRDVLAQHGRLDRFGITLMHGHFPIGENEVLVESCDDEARILTMTIQPANVVDQGNLVQTAWRLSDGATLATCRNACVVSDGKHRSRHVTSR</sequence>
<keyword evidence="2" id="KW-1185">Reference proteome</keyword>